<reference evidence="1 2" key="1">
    <citation type="submission" date="2019-02" db="EMBL/GenBank/DDBJ databases">
        <title>Closed genome of Sporomusa termitida DSM 4440.</title>
        <authorList>
            <person name="Poehlein A."/>
            <person name="Daniel R."/>
        </authorList>
    </citation>
    <scope>NUCLEOTIDE SEQUENCE [LARGE SCALE GENOMIC DNA]</scope>
    <source>
        <strain evidence="1 2">DSM 4440</strain>
    </source>
</reference>
<evidence type="ECO:0000313" key="1">
    <source>
        <dbReference type="EMBL" id="QDR82186.1"/>
    </source>
</evidence>
<proteinExistence type="predicted"/>
<name>A0A517DY73_9FIRM</name>
<keyword evidence="2" id="KW-1185">Reference proteome</keyword>
<evidence type="ECO:0000313" key="2">
    <source>
        <dbReference type="Proteomes" id="UP000320776"/>
    </source>
</evidence>
<organism evidence="1 2">
    <name type="scientific">Sporomusa termitida</name>
    <dbReference type="NCBI Taxonomy" id="2377"/>
    <lineage>
        <taxon>Bacteria</taxon>
        <taxon>Bacillati</taxon>
        <taxon>Bacillota</taxon>
        <taxon>Negativicutes</taxon>
        <taxon>Selenomonadales</taxon>
        <taxon>Sporomusaceae</taxon>
        <taxon>Sporomusa</taxon>
    </lineage>
</organism>
<dbReference type="AlphaFoldDB" id="A0A517DY73"/>
<gene>
    <name evidence="1" type="ORF">SPTER_36080</name>
</gene>
<accession>A0A517DY73</accession>
<dbReference type="OrthoDB" id="9815497at2"/>
<dbReference type="Proteomes" id="UP000320776">
    <property type="component" value="Chromosome"/>
</dbReference>
<dbReference type="RefSeq" id="WP_144351602.1">
    <property type="nucleotide sequence ID" value="NZ_CP036259.1"/>
</dbReference>
<dbReference type="EMBL" id="CP036259">
    <property type="protein sequence ID" value="QDR82186.1"/>
    <property type="molecule type" value="Genomic_DNA"/>
</dbReference>
<dbReference type="KEGG" id="sted:SPTER_36080"/>
<protein>
    <submittedName>
        <fullName evidence="1">Selenium-dependent molybdenum hydroxylase system protein, YqeB family</fullName>
    </submittedName>
</protein>
<dbReference type="NCBIfam" id="TIGR03309">
    <property type="entry name" value="matur_yqeB"/>
    <property type="match status" value="1"/>
</dbReference>
<sequence>MNKLIVIKGGGDLATGIAHRLYKSRFNIVITELPRPTVVRRTVAFAQAVVDGEAVVEGVTARRVTAEAIGPTLAAGCIPVVVDAVARYVSVLRPQAVVDAIIAKRNTGTMLTDAPVVIGVGPGFTAPVDVHAVIETMRGHDLGRVIYQKTAIANTGIPGEVGGYTRERLIKAPVAGEFTGCREIGATVQAGEIVGYVGGVPVAVAITGVLRGLIQSGLTVTKGLKIGDVDPRCRPEHCYTVSDKARAIGGGVLEALLHLGASP</sequence>
<dbReference type="InterPro" id="IPR017695">
    <property type="entry name" value="Se-dep_Mo_hydrolase_YqeB"/>
</dbReference>